<name>A0A508A1U8_9ACTO</name>
<protein>
    <submittedName>
        <fullName evidence="2">Uncharacterized protein</fullName>
    </submittedName>
</protein>
<comment type="caution">
    <text evidence="2">The sequence shown here is derived from an EMBL/GenBank/DDBJ whole genome shotgun (WGS) entry which is preliminary data.</text>
</comment>
<keyword evidence="1" id="KW-0175">Coiled coil</keyword>
<evidence type="ECO:0000313" key="2">
    <source>
        <dbReference type="EMBL" id="TQD41868.1"/>
    </source>
</evidence>
<accession>A0A508A1U8</accession>
<reference evidence="2 3" key="1">
    <citation type="submission" date="2019-06" db="EMBL/GenBank/DDBJ databases">
        <title>Draft genome sequence of Actinomyces johnsonii CCUG 34287T.</title>
        <authorList>
            <person name="Salva-Serra F."/>
            <person name="Cardew S."/>
            <person name="Moore E."/>
        </authorList>
    </citation>
    <scope>NUCLEOTIDE SEQUENCE [LARGE SCALE GENOMIC DNA]</scope>
    <source>
        <strain evidence="2 3">CCUG 34287</strain>
    </source>
</reference>
<evidence type="ECO:0000256" key="1">
    <source>
        <dbReference type="SAM" id="Coils"/>
    </source>
</evidence>
<feature type="coiled-coil region" evidence="1">
    <location>
        <begin position="217"/>
        <end position="286"/>
    </location>
</feature>
<dbReference type="EMBL" id="VICB01000021">
    <property type="protein sequence ID" value="TQD41868.1"/>
    <property type="molecule type" value="Genomic_DNA"/>
</dbReference>
<evidence type="ECO:0000313" key="3">
    <source>
        <dbReference type="Proteomes" id="UP000319010"/>
    </source>
</evidence>
<organism evidence="2 3">
    <name type="scientific">Actinomyces johnsonii</name>
    <dbReference type="NCBI Taxonomy" id="544581"/>
    <lineage>
        <taxon>Bacteria</taxon>
        <taxon>Bacillati</taxon>
        <taxon>Actinomycetota</taxon>
        <taxon>Actinomycetes</taxon>
        <taxon>Actinomycetales</taxon>
        <taxon>Actinomycetaceae</taxon>
        <taxon>Actinomyces</taxon>
    </lineage>
</organism>
<proteinExistence type="predicted"/>
<sequence>MELTTRVTLGEDENGVQLRIGIGRKSTSNALVPVTRTDVFQPRLIRLIDHDNTLKFRVNNQAVDGKFQAIKSLDEAKIASDSMASSNRLPLTIIHLQSPNAWELAHELSRKLIGLTRILTVNYVTARAITEAHPGANIPFGGLILFWPGMQGHPLRWTAEQIAAISPRDITTRLTERLGSLSALRSGRDTIWDRIRRDIDDQHMNKLLAQAYTARERRDSAGEIEALKQQVKTLNDSNDELSEIGEEAMRDADQARERCSKLENQLEHLKEQLETTKQEAAAWRNSYQDIASSPSEKPIDPWDAVPKLTSHSNPNKTYLAISDASGDYIAFTERAKKSWESIDYPDPEDMTDKLVKLAQAAKELYETRGRTIPHLDTWFKENYGLNVALTDQTISKFKRNELAWLRKFNFEDSLSLDGTPHVKVRDAVSPNECGRIHFALDSSKNRIVVHHVGVKVYKH</sequence>
<gene>
    <name evidence="2" type="ORF">FK256_12120</name>
</gene>
<dbReference type="Proteomes" id="UP000319010">
    <property type="component" value="Unassembled WGS sequence"/>
</dbReference>
<dbReference type="AlphaFoldDB" id="A0A508A1U8"/>
<dbReference type="Gene3D" id="1.10.287.1490">
    <property type="match status" value="1"/>
</dbReference>
<dbReference type="RefSeq" id="WP_141424934.1">
    <property type="nucleotide sequence ID" value="NZ_JASPFB010000020.1"/>
</dbReference>